<evidence type="ECO:0000256" key="16">
    <source>
        <dbReference type="PROSITE-ProRule" id="PRU00276"/>
    </source>
</evidence>
<accession>A0A8C9ETP9</accession>
<comment type="caution">
    <text evidence="16">Lacks conserved residue(s) required for the propagation of feature annotation.</text>
</comment>
<dbReference type="InterPro" id="IPR010909">
    <property type="entry name" value="PLAC"/>
</dbReference>
<evidence type="ECO:0000256" key="2">
    <source>
        <dbReference type="ARBA" id="ARBA00022525"/>
    </source>
</evidence>
<dbReference type="InterPro" id="IPR000884">
    <property type="entry name" value="TSP1_rpt"/>
</dbReference>
<dbReference type="Gene3D" id="3.40.1620.60">
    <property type="match status" value="1"/>
</dbReference>
<feature type="binding site" evidence="14">
    <location>
        <position position="306"/>
    </location>
    <ligand>
        <name>Ca(2+)</name>
        <dbReference type="ChEBI" id="CHEBI:29108"/>
        <label>2</label>
    </ligand>
</feature>
<evidence type="ECO:0000256" key="12">
    <source>
        <dbReference type="ARBA" id="ARBA00023180"/>
    </source>
</evidence>
<feature type="region of interest" description="Disordered" evidence="17">
    <location>
        <begin position="1047"/>
        <end position="1135"/>
    </location>
</feature>
<dbReference type="InterPro" id="IPR041645">
    <property type="entry name" value="ADAMTS_CR_2"/>
</dbReference>
<feature type="binding site" description="in inhibited form" evidence="14">
    <location>
        <position position="120"/>
    </location>
    <ligand>
        <name>Zn(2+)</name>
        <dbReference type="ChEBI" id="CHEBI:29105"/>
        <note>catalytic</note>
    </ligand>
</feature>
<evidence type="ECO:0000256" key="6">
    <source>
        <dbReference type="ARBA" id="ARBA00022729"/>
    </source>
</evidence>
<dbReference type="Pfam" id="PF19030">
    <property type="entry name" value="TSP1_ADAMTS"/>
    <property type="match status" value="7"/>
</dbReference>
<dbReference type="Gene3D" id="2.20.100.10">
    <property type="entry name" value="Thrombospondin type-1 (TSP1) repeat"/>
    <property type="match status" value="7"/>
</dbReference>
<evidence type="ECO:0000256" key="11">
    <source>
        <dbReference type="ARBA" id="ARBA00023157"/>
    </source>
</evidence>
<keyword evidence="6" id="KW-0732">Signal</keyword>
<dbReference type="PRINTS" id="PR01857">
    <property type="entry name" value="ADAMTSFAMILY"/>
</dbReference>
<proteinExistence type="predicted"/>
<evidence type="ECO:0000256" key="17">
    <source>
        <dbReference type="SAM" id="MobiDB-lite"/>
    </source>
</evidence>
<dbReference type="GO" id="GO:0030198">
    <property type="term" value="P:extracellular matrix organization"/>
    <property type="evidence" value="ECO:0007669"/>
    <property type="project" value="InterPro"/>
</dbReference>
<dbReference type="InterPro" id="IPR013273">
    <property type="entry name" value="ADAMTS/ADAMTS-like"/>
</dbReference>
<keyword evidence="7" id="KW-0677">Repeat</keyword>
<feature type="disulfide bond" evidence="15">
    <location>
        <begin position="283"/>
        <end position="292"/>
    </location>
</feature>
<feature type="compositionally biased region" description="Polar residues" evidence="17">
    <location>
        <begin position="1095"/>
        <end position="1104"/>
    </location>
</feature>
<dbReference type="SUPFAM" id="SSF82895">
    <property type="entry name" value="TSP-1 type 1 repeat"/>
    <property type="match status" value="7"/>
</dbReference>
<dbReference type="InterPro" id="IPR010294">
    <property type="entry name" value="ADAMTS_spacer1"/>
</dbReference>
<dbReference type="PROSITE" id="PS50900">
    <property type="entry name" value="PLAC"/>
    <property type="match status" value="1"/>
</dbReference>
<dbReference type="InterPro" id="IPR050439">
    <property type="entry name" value="ADAMTS_ADAMTS-like"/>
</dbReference>
<keyword evidence="12" id="KW-0325">Glycoprotein</keyword>
<feature type="binding site" evidence="14">
    <location>
        <position position="306"/>
    </location>
    <ligand>
        <name>Ca(2+)</name>
        <dbReference type="ChEBI" id="CHEBI:29108"/>
        <label>1</label>
    </ligand>
</feature>
<feature type="disulfide bond" evidence="15">
    <location>
        <begin position="341"/>
        <end position="359"/>
    </location>
</feature>
<keyword evidence="3" id="KW-0272">Extracellular matrix</keyword>
<feature type="binding site" evidence="14">
    <location>
        <position position="245"/>
    </location>
    <ligand>
        <name>Ca(2+)</name>
        <dbReference type="ChEBI" id="CHEBI:29108"/>
        <label>2</label>
    </ligand>
</feature>
<dbReference type="GO" id="GO:0006508">
    <property type="term" value="P:proteolysis"/>
    <property type="evidence" value="ECO:0007669"/>
    <property type="project" value="UniProtKB-KW"/>
</dbReference>
<evidence type="ECO:0000256" key="1">
    <source>
        <dbReference type="ARBA" id="ARBA00004498"/>
    </source>
</evidence>
<feature type="domain" description="PLAC" evidence="19">
    <location>
        <begin position="1382"/>
        <end position="1422"/>
    </location>
</feature>
<dbReference type="Gene3D" id="2.60.120.830">
    <property type="match status" value="1"/>
</dbReference>
<feature type="active site" evidence="13">
    <location>
        <position position="273"/>
    </location>
</feature>
<evidence type="ECO:0000256" key="7">
    <source>
        <dbReference type="ARBA" id="ARBA00022737"/>
    </source>
</evidence>
<keyword evidence="11 15" id="KW-1015">Disulfide bond</keyword>
<organism evidence="20 21">
    <name type="scientific">Pavo cristatus</name>
    <name type="common">Indian peafowl</name>
    <name type="synonym">Blue peafowl</name>
    <dbReference type="NCBI Taxonomy" id="9049"/>
    <lineage>
        <taxon>Eukaryota</taxon>
        <taxon>Metazoa</taxon>
        <taxon>Chordata</taxon>
        <taxon>Craniata</taxon>
        <taxon>Vertebrata</taxon>
        <taxon>Euteleostomi</taxon>
        <taxon>Archelosauria</taxon>
        <taxon>Archosauria</taxon>
        <taxon>Dinosauria</taxon>
        <taxon>Saurischia</taxon>
        <taxon>Theropoda</taxon>
        <taxon>Coelurosauria</taxon>
        <taxon>Aves</taxon>
        <taxon>Neognathae</taxon>
        <taxon>Galloanserae</taxon>
        <taxon>Galliformes</taxon>
        <taxon>Phasianidae</taxon>
        <taxon>Phasianinae</taxon>
        <taxon>Pavo</taxon>
    </lineage>
</organism>
<evidence type="ECO:0000256" key="4">
    <source>
        <dbReference type="ARBA" id="ARBA00022670"/>
    </source>
</evidence>
<dbReference type="InterPro" id="IPR036383">
    <property type="entry name" value="TSP1_rpt_sf"/>
</dbReference>
<dbReference type="InterPro" id="IPR045371">
    <property type="entry name" value="ADAMTS_CR_3"/>
</dbReference>
<dbReference type="GO" id="GO:0004222">
    <property type="term" value="F:metalloendopeptidase activity"/>
    <property type="evidence" value="ECO:0007669"/>
    <property type="project" value="InterPro"/>
</dbReference>
<keyword evidence="21" id="KW-1185">Reference proteome</keyword>
<protein>
    <recommendedName>
        <fullName evidence="22">PLAC domain-containing protein</fullName>
    </recommendedName>
</protein>
<name>A0A8C9ETP9_PAVCR</name>
<dbReference type="FunFam" id="2.20.100.10:FF:000005">
    <property type="entry name" value="ADAM metallopeptidase with thrombospondin type 1 motif 9"/>
    <property type="match status" value="3"/>
</dbReference>
<reference evidence="20" key="1">
    <citation type="submission" date="2025-08" db="UniProtKB">
        <authorList>
            <consortium name="Ensembl"/>
        </authorList>
    </citation>
    <scope>IDENTIFICATION</scope>
</reference>
<dbReference type="GO" id="GO:0031012">
    <property type="term" value="C:extracellular matrix"/>
    <property type="evidence" value="ECO:0007669"/>
    <property type="project" value="TreeGrafter"/>
</dbReference>
<feature type="compositionally biased region" description="Polar residues" evidence="17">
    <location>
        <begin position="964"/>
        <end position="973"/>
    </location>
</feature>
<feature type="binding site" evidence="14">
    <location>
        <position position="161"/>
    </location>
    <ligand>
        <name>Ca(2+)</name>
        <dbReference type="ChEBI" id="CHEBI:29108"/>
        <label>2</label>
    </ligand>
</feature>
<feature type="binding site" evidence="14">
    <location>
        <position position="245"/>
    </location>
    <ligand>
        <name>Ca(2+)</name>
        <dbReference type="ChEBI" id="CHEBI:29108"/>
        <label>1</label>
    </ligand>
</feature>
<dbReference type="Proteomes" id="UP000694428">
    <property type="component" value="Unplaced"/>
</dbReference>
<dbReference type="FunFam" id="2.60.120.830:FF:000001">
    <property type="entry name" value="A disintegrin and metalloproteinase with thrombospondin motifs 1"/>
    <property type="match status" value="1"/>
</dbReference>
<dbReference type="Ensembl" id="ENSPSTT00000005100.1">
    <property type="protein sequence ID" value="ENSPSTP00000004852.1"/>
    <property type="gene ID" value="ENSPSTG00000003345.1"/>
</dbReference>
<feature type="disulfide bond" evidence="15">
    <location>
        <begin position="330"/>
        <end position="353"/>
    </location>
</feature>
<feature type="compositionally biased region" description="Low complexity" evidence="17">
    <location>
        <begin position="1052"/>
        <end position="1063"/>
    </location>
</feature>
<dbReference type="PROSITE" id="PS50092">
    <property type="entry name" value="TSP1"/>
    <property type="match status" value="7"/>
</dbReference>
<evidence type="ECO:0000256" key="8">
    <source>
        <dbReference type="ARBA" id="ARBA00022801"/>
    </source>
</evidence>
<evidence type="ECO:0000313" key="20">
    <source>
        <dbReference type="Ensembl" id="ENSPSTP00000004852.1"/>
    </source>
</evidence>
<evidence type="ECO:0008006" key="22">
    <source>
        <dbReference type="Google" id="ProtNLM"/>
    </source>
</evidence>
<evidence type="ECO:0000256" key="14">
    <source>
        <dbReference type="PIRSR" id="PIRSR613273-2"/>
    </source>
</evidence>
<dbReference type="SMART" id="SM00209">
    <property type="entry name" value="TSP1"/>
    <property type="match status" value="7"/>
</dbReference>
<dbReference type="PANTHER" id="PTHR13723:SF142">
    <property type="entry name" value="A DISINTEGRIN AND METALLOPROTEINASE WITH THROMBOSPONDIN MOTIFS 7"/>
    <property type="match status" value="1"/>
</dbReference>
<evidence type="ECO:0000256" key="10">
    <source>
        <dbReference type="ARBA" id="ARBA00023049"/>
    </source>
</evidence>
<dbReference type="GO" id="GO:0046872">
    <property type="term" value="F:metal ion binding"/>
    <property type="evidence" value="ECO:0007669"/>
    <property type="project" value="UniProtKB-KW"/>
</dbReference>
<dbReference type="Pfam" id="PF05986">
    <property type="entry name" value="ADAMTS_spacer1"/>
    <property type="match status" value="1"/>
</dbReference>
<feature type="domain" description="Peptidase M12B" evidence="18">
    <location>
        <begin position="158"/>
        <end position="348"/>
    </location>
</feature>
<keyword evidence="9 14" id="KW-0862">Zinc</keyword>
<feature type="region of interest" description="Disordered" evidence="17">
    <location>
        <begin position="960"/>
        <end position="1010"/>
    </location>
</feature>
<comment type="cofactor">
    <cofactor evidence="14">
        <name>Zn(2+)</name>
        <dbReference type="ChEBI" id="CHEBI:29105"/>
    </cofactor>
    <text evidence="14">Binds 1 zinc ion per subunit.</text>
</comment>
<evidence type="ECO:0000313" key="21">
    <source>
        <dbReference type="Proteomes" id="UP000694428"/>
    </source>
</evidence>
<feature type="compositionally biased region" description="Polar residues" evidence="17">
    <location>
        <begin position="1064"/>
        <end position="1075"/>
    </location>
</feature>
<feature type="binding site" evidence="14">
    <location>
        <position position="252"/>
    </location>
    <ligand>
        <name>Ca(2+)</name>
        <dbReference type="ChEBI" id="CHEBI:29108"/>
        <label>1</label>
    </ligand>
</feature>
<sequence length="1439" mass="159377">SSVSPSPELPAPLVTACCATALQSFSVKVRERWCEHGGGSTVQGQAYIRSWCALVLVLWRRHFSISKGVFRLMNEDYFIEPVAASFPEDAAAQPHRIYKRQAPERPAEQGKKQPAAWAACGVQESQESLEKSEKRRERWEQKQYRKRRIKQRSISKEKWVETLVVADTKMVEYHGSENIEKYVLTVMNMVAGLFRHASIGNPINIAIVRLILLENEEEDLKISHHADNTLKSFCKWQKSINVKGDSHPLHHDVAVLLTRYCVLVLSPFTAAPELGCVASLATCTSQAVTLPCHLSFSRGWGLCLDDPPAQEVLDFPLVPPGVLYDVSHQCRLQYGAYSTFCDDMDSVCNTLWCTVGTTCHSKLDAAVDGTACGENKVRGSSLICRCRDSLSCMPKYGGRYCLGERKRFRICNIKPCPPNKPSFRQVQCSQFNPMLYKGKLYKWTPVPNNINPCELHCRPEDEYFAEKLRDAVIDGTPCYEMNSSRDVCINGICKNVGCDYEIDSNAVEDRCGVCHGDGSTCHTVKKTFEDSEGLGYVDIGIIPVGAREIRIEEVAEAGNFLALRSEDPEKYFLNGGWTIQWNGDYRVAGTTFTYERTGNWENLTSPGPTVEPVWIQLLFQETNPGVRYQYTIQRPADSENEIEQPEFLWRFGSWTTCTATCGTGVQRQIVHCVEKLAGIVEEQYCDTLTRPDDQQRACNEEPCPARWWVGEWQKCSATCGTSGLMKRTVLCIQSVGLDEQRALQQADCQHLSKPEATAPCHRDVPCPSQWAVGNWSECSATCGNGTQRRAVYCSNNTRATCDPAQRPSSETMCALPQCQKKLDNANTDWSGSGSSSREIFNEIHYIPNNHIPQFNPVIPNIPESNDVNVITEDDFSTRKGNFFVDDFYYDYNFINFHEDLSYYPFTEETKSEGPKPGRSSNDVEESPEMPVDVPHTVKLGGGTHEEDLVKQNKQLHVADRVAPNSPTAQSPQQGMGRHVKGPSESPHPADATMDPGGEAGQQPGNHSPLSLTLAPLVATTASLPPVPVSPTMLGLPTQLTASGLTPQGALVPAMPASPAHSPPTGASPSKPSTVWGTEWGPRATQVPYHTVPASPRTQQRSSMAPVSRTAPEEHSPPAAPRTLAYGAGEHEGPQTAPTSLLLWEQDKALLLPPTTIGATAMPSWEVGNWSECSATCGVGAIWRSVRCSTGTEQHCAAASKPVPARRCSLRPCSSWRVGNWSKCSKSCGRGTKVRDVHCVDTREQRLLRPFHCQAVLYKPAAQLPCQNAPCLDWYTSSWRECSEPCGGGEQERLVTCPELGHCDETLRPNNTRPCNTHPCTRWVVGSWGQCSVPCGGGIQRRQVKCIDTQTGQAQEDSSLCDHEPWPESTQKCNLQNCEGTEAGFVCERDRLTFSFCQTLRVLGRCHLPTVHIQCCQSCRQHGHHGAPDQDRGDERASRR</sequence>
<evidence type="ECO:0000259" key="19">
    <source>
        <dbReference type="PROSITE" id="PS50900"/>
    </source>
</evidence>
<feature type="region of interest" description="Disordered" evidence="17">
    <location>
        <begin position="907"/>
        <end position="941"/>
    </location>
</feature>
<keyword evidence="10" id="KW-0482">Metalloprotease</keyword>
<dbReference type="Gene3D" id="3.40.390.10">
    <property type="entry name" value="Collagenase (Catalytic Domain)"/>
    <property type="match status" value="1"/>
</dbReference>
<comment type="subcellular location">
    <subcellularLocation>
        <location evidence="1">Secreted</location>
        <location evidence="1">Extracellular space</location>
        <location evidence="1">Extracellular matrix</location>
    </subcellularLocation>
</comment>
<dbReference type="Pfam" id="PF01421">
    <property type="entry name" value="Reprolysin"/>
    <property type="match status" value="1"/>
</dbReference>
<feature type="binding site" evidence="14">
    <location>
        <position position="161"/>
    </location>
    <ligand>
        <name>Ca(2+)</name>
        <dbReference type="ChEBI" id="CHEBI:29108"/>
        <label>1</label>
    </ligand>
</feature>
<keyword evidence="4" id="KW-0645">Protease</keyword>
<dbReference type="PANTHER" id="PTHR13723">
    <property type="entry name" value="ADAMTS A DISINTEGRIN AND METALLOPROTEASE WITH THROMBOSPONDIN MOTIFS PROTEASE"/>
    <property type="match status" value="1"/>
</dbReference>
<evidence type="ECO:0000256" key="3">
    <source>
        <dbReference type="ARBA" id="ARBA00022530"/>
    </source>
</evidence>
<keyword evidence="5 14" id="KW-0479">Metal-binding</keyword>
<feature type="binding site" evidence="14">
    <location>
        <position position="303"/>
    </location>
    <ligand>
        <name>Ca(2+)</name>
        <dbReference type="ChEBI" id="CHEBI:29108"/>
        <label>1</label>
    </ligand>
</feature>
<evidence type="ECO:0000259" key="18">
    <source>
        <dbReference type="PROSITE" id="PS50215"/>
    </source>
</evidence>
<reference evidence="20" key="2">
    <citation type="submission" date="2025-09" db="UniProtKB">
        <authorList>
            <consortium name="Ensembl"/>
        </authorList>
    </citation>
    <scope>IDENTIFICATION</scope>
</reference>
<dbReference type="Pfam" id="PF19236">
    <property type="entry name" value="ADAMTS_CR_3"/>
    <property type="match status" value="1"/>
</dbReference>
<dbReference type="InterPro" id="IPR001590">
    <property type="entry name" value="Peptidase_M12B"/>
</dbReference>
<keyword evidence="8" id="KW-0378">Hydrolase</keyword>
<feature type="disulfide bond" evidence="15">
    <location>
        <begin position="234"/>
        <end position="261"/>
    </location>
</feature>
<evidence type="ECO:0000256" key="15">
    <source>
        <dbReference type="PIRSR" id="PIRSR613273-3"/>
    </source>
</evidence>
<keyword evidence="14" id="KW-0106">Calcium</keyword>
<dbReference type="Pfam" id="PF17771">
    <property type="entry name" value="ADAMTS_CR_2"/>
    <property type="match status" value="1"/>
</dbReference>
<keyword evidence="2" id="KW-0964">Secreted</keyword>
<evidence type="ECO:0000256" key="5">
    <source>
        <dbReference type="ARBA" id="ARBA00022723"/>
    </source>
</evidence>
<dbReference type="InterPro" id="IPR024079">
    <property type="entry name" value="MetalloPept_cat_dom_sf"/>
</dbReference>
<dbReference type="SUPFAM" id="SSF55486">
    <property type="entry name" value="Metalloproteases ('zincins'), catalytic domain"/>
    <property type="match status" value="1"/>
</dbReference>
<evidence type="ECO:0000256" key="13">
    <source>
        <dbReference type="PIRSR" id="PIRSR613273-1"/>
    </source>
</evidence>
<dbReference type="PROSITE" id="PS50215">
    <property type="entry name" value="ADAM_MEPRO"/>
    <property type="match status" value="1"/>
</dbReference>
<evidence type="ECO:0000256" key="9">
    <source>
        <dbReference type="ARBA" id="ARBA00022833"/>
    </source>
</evidence>